<evidence type="ECO:0000313" key="2">
    <source>
        <dbReference type="Proteomes" id="UP001233535"/>
    </source>
</evidence>
<reference evidence="1 2" key="1">
    <citation type="submission" date="2023-04" db="EMBL/GenBank/DDBJ databases">
        <title>Lysobacter sp. strain UC isolated from soil sample.</title>
        <authorList>
            <person name="Choksket S."/>
            <person name="Harshvardhan F."/>
            <person name="Rana R."/>
            <person name="Patil P.B."/>
            <person name="Korpole S."/>
        </authorList>
    </citation>
    <scope>NUCLEOTIDE SEQUENCE [LARGE SCALE GENOMIC DNA]</scope>
    <source>
        <strain evidence="1 2">UC</strain>
    </source>
</reference>
<accession>A0ABU1CB35</accession>
<sequence length="208" mass="22331">MNLTPSALAQAVQCPRARAERWAGPLSAAMQRFGITNGKRAAAFLAQVGHESASLLRVEESLNYSVGRLLEVFGNRICAADAPRFARNPEGLANRVYGGRADLGNGPESCGDGWLFRGRGLIQVTGRANYAEMAVLLGLPLLEEPGLLVEPVHAAASAAAFWRARRCNELADAGEFASITRRINKAMLGQTDRVNRWKLACSALGVRA</sequence>
<dbReference type="RefSeq" id="WP_309261546.1">
    <property type="nucleotide sequence ID" value="NZ_JARUHG010000001.1"/>
</dbReference>
<keyword evidence="1" id="KW-0378">Hydrolase</keyword>
<dbReference type="InterPro" id="IPR023346">
    <property type="entry name" value="Lysozyme-like_dom_sf"/>
</dbReference>
<dbReference type="Proteomes" id="UP001233535">
    <property type="component" value="Unassembled WGS sequence"/>
</dbReference>
<dbReference type="InterPro" id="IPR052354">
    <property type="entry name" value="Cell_Wall_Dynamics_Protein"/>
</dbReference>
<proteinExistence type="predicted"/>
<evidence type="ECO:0000313" key="1">
    <source>
        <dbReference type="EMBL" id="MDR0182403.1"/>
    </source>
</evidence>
<dbReference type="SUPFAM" id="SSF53955">
    <property type="entry name" value="Lysozyme-like"/>
    <property type="match status" value="1"/>
</dbReference>
<dbReference type="EMBL" id="JARUHG010000001">
    <property type="protein sequence ID" value="MDR0182403.1"/>
    <property type="molecule type" value="Genomic_DNA"/>
</dbReference>
<protein>
    <submittedName>
        <fullName evidence="1">Glycoside hydrolase family 19 protein</fullName>
    </submittedName>
</protein>
<keyword evidence="2" id="KW-1185">Reference proteome</keyword>
<dbReference type="PANTHER" id="PTHR34408">
    <property type="entry name" value="FAMILY PROTEIN, PUTATIVE-RELATED"/>
    <property type="match status" value="1"/>
</dbReference>
<name>A0ABU1CB35_9GAMM</name>
<dbReference type="GO" id="GO:0016787">
    <property type="term" value="F:hydrolase activity"/>
    <property type="evidence" value="ECO:0007669"/>
    <property type="project" value="UniProtKB-KW"/>
</dbReference>
<dbReference type="PANTHER" id="PTHR34408:SF1">
    <property type="entry name" value="GLYCOSYL HYDROLASE FAMILY 19 DOMAIN-CONTAINING PROTEIN HI_1415"/>
    <property type="match status" value="1"/>
</dbReference>
<gene>
    <name evidence="1" type="ORF">P8609_05370</name>
</gene>
<organism evidence="1 2">
    <name type="scientific">Lysobacter arvi</name>
    <dbReference type="NCBI Taxonomy" id="3038776"/>
    <lineage>
        <taxon>Bacteria</taxon>
        <taxon>Pseudomonadati</taxon>
        <taxon>Pseudomonadota</taxon>
        <taxon>Gammaproteobacteria</taxon>
        <taxon>Lysobacterales</taxon>
        <taxon>Lysobacteraceae</taxon>
        <taxon>Lysobacter</taxon>
    </lineage>
</organism>
<dbReference type="Gene3D" id="1.10.530.10">
    <property type="match status" value="1"/>
</dbReference>
<comment type="caution">
    <text evidence="1">The sequence shown here is derived from an EMBL/GenBank/DDBJ whole genome shotgun (WGS) entry which is preliminary data.</text>
</comment>